<dbReference type="Gene3D" id="1.10.10.1410">
    <property type="match status" value="1"/>
</dbReference>
<dbReference type="GO" id="GO:0002181">
    <property type="term" value="P:cytoplasmic translation"/>
    <property type="evidence" value="ECO:0007669"/>
    <property type="project" value="TreeGrafter"/>
</dbReference>
<evidence type="ECO:0000256" key="2">
    <source>
        <dbReference type="ARBA" id="ARBA00022980"/>
    </source>
</evidence>
<feature type="region of interest" description="Disordered" evidence="4">
    <location>
        <begin position="67"/>
        <end position="118"/>
    </location>
</feature>
<evidence type="ECO:0008006" key="6">
    <source>
        <dbReference type="Google" id="ProtNLM"/>
    </source>
</evidence>
<comment type="similarity">
    <text evidence="1">Belongs to the eukaryotic ribosomal protein P1/P2 family.</text>
</comment>
<dbReference type="AlphaFoldDB" id="A0A7S3P7L9"/>
<evidence type="ECO:0000313" key="5">
    <source>
        <dbReference type="EMBL" id="CAE0410964.1"/>
    </source>
</evidence>
<organism evidence="5">
    <name type="scientific">Amphora coffeiformis</name>
    <dbReference type="NCBI Taxonomy" id="265554"/>
    <lineage>
        <taxon>Eukaryota</taxon>
        <taxon>Sar</taxon>
        <taxon>Stramenopiles</taxon>
        <taxon>Ochrophyta</taxon>
        <taxon>Bacillariophyta</taxon>
        <taxon>Bacillariophyceae</taxon>
        <taxon>Bacillariophycidae</taxon>
        <taxon>Thalassiophysales</taxon>
        <taxon>Catenulaceae</taxon>
        <taxon>Amphora</taxon>
    </lineage>
</organism>
<dbReference type="Pfam" id="PF00428">
    <property type="entry name" value="Ribosomal_60s"/>
    <property type="match status" value="1"/>
</dbReference>
<dbReference type="GO" id="GO:0022625">
    <property type="term" value="C:cytosolic large ribosomal subunit"/>
    <property type="evidence" value="ECO:0007669"/>
    <property type="project" value="TreeGrafter"/>
</dbReference>
<reference evidence="5" key="1">
    <citation type="submission" date="2021-01" db="EMBL/GenBank/DDBJ databases">
        <authorList>
            <person name="Corre E."/>
            <person name="Pelletier E."/>
            <person name="Niang G."/>
            <person name="Scheremetjew M."/>
            <person name="Finn R."/>
            <person name="Kale V."/>
            <person name="Holt S."/>
            <person name="Cochrane G."/>
            <person name="Meng A."/>
            <person name="Brown T."/>
            <person name="Cohen L."/>
        </authorList>
    </citation>
    <scope>NUCLEOTIDE SEQUENCE</scope>
    <source>
        <strain evidence="5">CCMP127</strain>
    </source>
</reference>
<dbReference type="GO" id="GO:0043021">
    <property type="term" value="F:ribonucleoprotein complex binding"/>
    <property type="evidence" value="ECO:0007669"/>
    <property type="project" value="TreeGrafter"/>
</dbReference>
<keyword evidence="2" id="KW-0689">Ribosomal protein</keyword>
<name>A0A7S3P7L9_9STRA</name>
<dbReference type="GO" id="GO:0030295">
    <property type="term" value="F:protein kinase activator activity"/>
    <property type="evidence" value="ECO:0007669"/>
    <property type="project" value="TreeGrafter"/>
</dbReference>
<protein>
    <recommendedName>
        <fullName evidence="6">60S acidic ribosomal protein P1</fullName>
    </recommendedName>
</protein>
<dbReference type="InterPro" id="IPR038716">
    <property type="entry name" value="P1/P2_N_sf"/>
</dbReference>
<feature type="compositionally biased region" description="Acidic residues" evidence="4">
    <location>
        <begin position="87"/>
        <end position="101"/>
    </location>
</feature>
<evidence type="ECO:0000256" key="3">
    <source>
        <dbReference type="ARBA" id="ARBA00023274"/>
    </source>
</evidence>
<gene>
    <name evidence="5" type="ORF">ACOF00016_LOCUS8376</name>
</gene>
<dbReference type="GO" id="GO:0003735">
    <property type="term" value="F:structural constituent of ribosome"/>
    <property type="evidence" value="ECO:0007669"/>
    <property type="project" value="TreeGrafter"/>
</dbReference>
<feature type="compositionally biased region" description="Gly residues" evidence="4">
    <location>
        <begin position="70"/>
        <end position="82"/>
    </location>
</feature>
<sequence>MEKISKEQHDEYATAFAILALYDGGAEMTTDQINALLEATGNEVEPFYPIIFSNFCTPKKLAELIALPSSGGGGGGGGGAAAAGGAAEEEKEEEKVEEEEAPAGGGDLFGDAGGGGDY</sequence>
<dbReference type="PANTHER" id="PTHR45696">
    <property type="entry name" value="60S ACIDIC RIBOSOMAL PROTEIN P1"/>
    <property type="match status" value="1"/>
</dbReference>
<feature type="compositionally biased region" description="Gly residues" evidence="4">
    <location>
        <begin position="103"/>
        <end position="118"/>
    </location>
</feature>
<proteinExistence type="inferred from homology"/>
<dbReference type="EMBL" id="HBIM01010002">
    <property type="protein sequence ID" value="CAE0410964.1"/>
    <property type="molecule type" value="Transcribed_RNA"/>
</dbReference>
<accession>A0A7S3P7L9</accession>
<keyword evidence="3" id="KW-0687">Ribonucleoprotein</keyword>
<evidence type="ECO:0000256" key="4">
    <source>
        <dbReference type="SAM" id="MobiDB-lite"/>
    </source>
</evidence>
<evidence type="ECO:0000256" key="1">
    <source>
        <dbReference type="ARBA" id="ARBA00005436"/>
    </source>
</evidence>
<dbReference type="PANTHER" id="PTHR45696:SF10">
    <property type="entry name" value="LARGE RIBOSOMAL SUBUNIT PROTEIN P1"/>
    <property type="match status" value="1"/>
</dbReference>